<feature type="region of interest" description="Disordered" evidence="1">
    <location>
        <begin position="22"/>
        <end position="99"/>
    </location>
</feature>
<dbReference type="Gramene" id="ORGLA06G0005500.1">
    <property type="protein sequence ID" value="ORGLA06G0005500.1"/>
    <property type="gene ID" value="ORGLA06G0005500"/>
</dbReference>
<feature type="transmembrane region" description="Helical" evidence="2">
    <location>
        <begin position="120"/>
        <end position="142"/>
    </location>
</feature>
<name>I1PYU3_ORYGL</name>
<sequence length="151" mass="16380">TALPSSLGRRAASLLALPPHAASLLARPPPPTSSMVTSGSELPLPSPGRLKKPKLLPPPRLADHPKKEGTSSSPLLPPHCPRRKGPRPPGGLRRGPGGPRVGNAINRFKYSIRFLIEQVIGARILLICIMKLLIFPLVMLYLRYAWLCLDI</sequence>
<dbReference type="EnsemblPlants" id="ORGLA06G0005500.1">
    <property type="protein sequence ID" value="ORGLA06G0005500.1"/>
    <property type="gene ID" value="ORGLA06G0005500"/>
</dbReference>
<dbReference type="AlphaFoldDB" id="I1PYU3"/>
<reference evidence="3 4" key="2">
    <citation type="submission" date="2018-04" db="EMBL/GenBank/DDBJ databases">
        <title>OglaRS2 (Oryza glaberrima Reference Sequence Version 2).</title>
        <authorList>
            <person name="Zhang J."/>
            <person name="Kudrna D."/>
            <person name="Lee S."/>
            <person name="Talag J."/>
            <person name="Rajasekar S."/>
            <person name="Wing R.A."/>
        </authorList>
    </citation>
    <scope>NUCLEOTIDE SEQUENCE [LARGE SCALE GENOMIC DNA]</scope>
    <source>
        <strain evidence="3 4">cv. IRGC 96717</strain>
    </source>
</reference>
<keyword evidence="2" id="KW-1133">Transmembrane helix</keyword>
<reference evidence="3" key="1">
    <citation type="submission" date="2015-06" db="UniProtKB">
        <authorList>
            <consortium name="EnsemblPlants"/>
        </authorList>
    </citation>
    <scope>IDENTIFICATION</scope>
</reference>
<dbReference type="Proteomes" id="UP000007306">
    <property type="component" value="Chromosome 6"/>
</dbReference>
<keyword evidence="2" id="KW-0472">Membrane</keyword>
<accession>I1PYU3</accession>
<evidence type="ECO:0000313" key="4">
    <source>
        <dbReference type="Proteomes" id="UP000007306"/>
    </source>
</evidence>
<dbReference type="OMA" id="CIMKLLI"/>
<evidence type="ECO:0000256" key="2">
    <source>
        <dbReference type="SAM" id="Phobius"/>
    </source>
</evidence>
<keyword evidence="2" id="KW-0812">Transmembrane</keyword>
<organism evidence="3 4">
    <name type="scientific">Oryza glaberrima</name>
    <name type="common">African rice</name>
    <dbReference type="NCBI Taxonomy" id="4538"/>
    <lineage>
        <taxon>Eukaryota</taxon>
        <taxon>Viridiplantae</taxon>
        <taxon>Streptophyta</taxon>
        <taxon>Embryophyta</taxon>
        <taxon>Tracheophyta</taxon>
        <taxon>Spermatophyta</taxon>
        <taxon>Magnoliopsida</taxon>
        <taxon>Liliopsida</taxon>
        <taxon>Poales</taxon>
        <taxon>Poaceae</taxon>
        <taxon>BOP clade</taxon>
        <taxon>Oryzoideae</taxon>
        <taxon>Oryzeae</taxon>
        <taxon>Oryzinae</taxon>
        <taxon>Oryza</taxon>
    </lineage>
</organism>
<evidence type="ECO:0000256" key="1">
    <source>
        <dbReference type="SAM" id="MobiDB-lite"/>
    </source>
</evidence>
<proteinExistence type="predicted"/>
<protein>
    <submittedName>
        <fullName evidence="3">Uncharacterized protein</fullName>
    </submittedName>
</protein>
<evidence type="ECO:0000313" key="3">
    <source>
        <dbReference type="EnsemblPlants" id="ORGLA06G0005500.1"/>
    </source>
</evidence>
<dbReference type="HOGENOM" id="CLU_1736181_0_0_1"/>
<keyword evidence="4" id="KW-1185">Reference proteome</keyword>